<organism evidence="1 2">
    <name type="scientific">Nepenthes gracilis</name>
    <name type="common">Slender pitcher plant</name>
    <dbReference type="NCBI Taxonomy" id="150966"/>
    <lineage>
        <taxon>Eukaryota</taxon>
        <taxon>Viridiplantae</taxon>
        <taxon>Streptophyta</taxon>
        <taxon>Embryophyta</taxon>
        <taxon>Tracheophyta</taxon>
        <taxon>Spermatophyta</taxon>
        <taxon>Magnoliopsida</taxon>
        <taxon>eudicotyledons</taxon>
        <taxon>Gunneridae</taxon>
        <taxon>Pentapetalae</taxon>
        <taxon>Caryophyllales</taxon>
        <taxon>Nepenthaceae</taxon>
        <taxon>Nepenthes</taxon>
    </lineage>
</organism>
<keyword evidence="2" id="KW-1185">Reference proteome</keyword>
<gene>
    <name evidence="1" type="ORF">Nepgr_029770</name>
</gene>
<evidence type="ECO:0000313" key="2">
    <source>
        <dbReference type="Proteomes" id="UP001279734"/>
    </source>
</evidence>
<name>A0AAD3Y3A8_NEPGR</name>
<sequence length="138" mass="15405">MGAKAKTRGRTRSSIGCFSDNNSLGPGEFSGWIEIRIWDNLRVSVIQLMDHWLCFNLCKVPQKRLLKGVKRVRGLNAKASPQHLLSSQSTGSKILTVYIGHSDPDQDNTILGFHFFRKRGCPANVHGPKHRTSKAFSS</sequence>
<accession>A0AAD3Y3A8</accession>
<protein>
    <submittedName>
        <fullName evidence="1">Uncharacterized protein</fullName>
    </submittedName>
</protein>
<evidence type="ECO:0000313" key="1">
    <source>
        <dbReference type="EMBL" id="GMH27927.1"/>
    </source>
</evidence>
<comment type="caution">
    <text evidence="1">The sequence shown here is derived from an EMBL/GenBank/DDBJ whole genome shotgun (WGS) entry which is preliminary data.</text>
</comment>
<reference evidence="1" key="1">
    <citation type="submission" date="2023-05" db="EMBL/GenBank/DDBJ databases">
        <title>Nepenthes gracilis genome sequencing.</title>
        <authorList>
            <person name="Fukushima K."/>
        </authorList>
    </citation>
    <scope>NUCLEOTIDE SEQUENCE</scope>
    <source>
        <strain evidence="1">SING2019-196</strain>
    </source>
</reference>
<dbReference type="Proteomes" id="UP001279734">
    <property type="component" value="Unassembled WGS sequence"/>
</dbReference>
<proteinExistence type="predicted"/>
<dbReference type="AlphaFoldDB" id="A0AAD3Y3A8"/>
<dbReference type="EMBL" id="BSYO01000033">
    <property type="protein sequence ID" value="GMH27927.1"/>
    <property type="molecule type" value="Genomic_DNA"/>
</dbReference>